<keyword evidence="4 8" id="KW-0812">Transmembrane</keyword>
<keyword evidence="5" id="KW-0677">Repeat</keyword>
<dbReference type="Proteomes" id="UP000195557">
    <property type="component" value="Unassembled WGS sequence"/>
</dbReference>
<evidence type="ECO:0000256" key="10">
    <source>
        <dbReference type="SAM" id="MobiDB-lite"/>
    </source>
</evidence>
<evidence type="ECO:0000256" key="8">
    <source>
        <dbReference type="PROSITE-ProRule" id="PRU00282"/>
    </source>
</evidence>
<reference evidence="13" key="1">
    <citation type="submission" date="2017-04" db="EMBL/GenBank/DDBJ databases">
        <title>Population genomics of picophytoplankton unveils novel chromosome hypervariability.</title>
        <authorList>
            <consortium name="DOE Joint Genome Institute"/>
            <person name="Blanc-Mathieu R."/>
            <person name="Krasovec M."/>
            <person name="Hebrard M."/>
            <person name="Yau S."/>
            <person name="Desgranges E."/>
            <person name="Martin J."/>
            <person name="Schackwitz W."/>
            <person name="Kuo A."/>
            <person name="Salin G."/>
            <person name="Donnadieu C."/>
            <person name="Desdevises Y."/>
            <person name="Sanchez-Ferandin S."/>
            <person name="Moreau H."/>
            <person name="Rivals E."/>
            <person name="Grigoriev I.V."/>
            <person name="Grimsley N."/>
            <person name="Eyre-Walker A."/>
            <person name="Piganeau G."/>
        </authorList>
    </citation>
    <scope>NUCLEOTIDE SEQUENCE [LARGE SCALE GENOMIC DNA]</scope>
    <source>
        <strain evidence="13">RCC 1115</strain>
    </source>
</reference>
<feature type="repeat" description="Solcar" evidence="8">
    <location>
        <begin position="197"/>
        <end position="283"/>
    </location>
</feature>
<evidence type="ECO:0000256" key="2">
    <source>
        <dbReference type="ARBA" id="ARBA00006375"/>
    </source>
</evidence>
<dbReference type="GO" id="GO:0016020">
    <property type="term" value="C:membrane"/>
    <property type="evidence" value="ECO:0007669"/>
    <property type="project" value="UniProtKB-SubCell"/>
</dbReference>
<keyword evidence="3 9" id="KW-0813">Transport</keyword>
<evidence type="ECO:0000256" key="4">
    <source>
        <dbReference type="ARBA" id="ARBA00022692"/>
    </source>
</evidence>
<feature type="repeat" description="Solcar" evidence="8">
    <location>
        <begin position="12"/>
        <end position="92"/>
    </location>
</feature>
<dbReference type="PROSITE" id="PS51257">
    <property type="entry name" value="PROKAR_LIPOPROTEIN"/>
    <property type="match status" value="1"/>
</dbReference>
<feature type="domain" description="J" evidence="12">
    <location>
        <begin position="296"/>
        <end position="363"/>
    </location>
</feature>
<feature type="repeat" description="Solcar" evidence="8">
    <location>
        <begin position="107"/>
        <end position="188"/>
    </location>
</feature>
<dbReference type="PANTHER" id="PTHR45618">
    <property type="entry name" value="MITOCHONDRIAL DICARBOXYLATE CARRIER-RELATED"/>
    <property type="match status" value="1"/>
</dbReference>
<dbReference type="Gene3D" id="1.50.40.10">
    <property type="entry name" value="Mitochondrial carrier domain"/>
    <property type="match status" value="1"/>
</dbReference>
<dbReference type="PROSITE" id="PS50920">
    <property type="entry name" value="SOLCAR"/>
    <property type="match status" value="3"/>
</dbReference>
<dbReference type="InterPro" id="IPR001623">
    <property type="entry name" value="DnaJ_domain"/>
</dbReference>
<evidence type="ECO:0000259" key="12">
    <source>
        <dbReference type="PROSITE" id="PS50076"/>
    </source>
</evidence>
<dbReference type="PROSITE" id="PS50076">
    <property type="entry name" value="DNAJ_2"/>
    <property type="match status" value="1"/>
</dbReference>
<dbReference type="InterPro" id="IPR023395">
    <property type="entry name" value="MCP_dom_sf"/>
</dbReference>
<feature type="transmembrane region" description="Helical" evidence="11">
    <location>
        <begin position="453"/>
        <end position="472"/>
    </location>
</feature>
<dbReference type="EMBL" id="KZ155838">
    <property type="protein sequence ID" value="OUS42579.1"/>
    <property type="molecule type" value="Genomic_DNA"/>
</dbReference>
<dbReference type="SMART" id="SM00271">
    <property type="entry name" value="DnaJ"/>
    <property type="match status" value="1"/>
</dbReference>
<dbReference type="InterPro" id="IPR050391">
    <property type="entry name" value="Mito_Metabolite_Transporter"/>
</dbReference>
<name>A0A1Y5HZ77_OSTTA</name>
<feature type="region of interest" description="Disordered" evidence="10">
    <location>
        <begin position="379"/>
        <end position="408"/>
    </location>
</feature>
<dbReference type="SUPFAM" id="SSF46565">
    <property type="entry name" value="Chaperone J-domain"/>
    <property type="match status" value="1"/>
</dbReference>
<dbReference type="eggNOG" id="KOG0759">
    <property type="taxonomic scope" value="Eukaryota"/>
</dbReference>
<evidence type="ECO:0000313" key="13">
    <source>
        <dbReference type="EMBL" id="OUS42579.1"/>
    </source>
</evidence>
<dbReference type="AlphaFoldDB" id="A0A1Y5HZ77"/>
<comment type="similarity">
    <text evidence="2 9">Belongs to the mitochondrial carrier (TC 2.A.29) family.</text>
</comment>
<evidence type="ECO:0000256" key="11">
    <source>
        <dbReference type="SAM" id="Phobius"/>
    </source>
</evidence>
<evidence type="ECO:0000256" key="5">
    <source>
        <dbReference type="ARBA" id="ARBA00022737"/>
    </source>
</evidence>
<dbReference type="PRINTS" id="PR00625">
    <property type="entry name" value="JDOMAIN"/>
</dbReference>
<sequence length="485" mass="51901">MPDARARDRASTSMAISGFAVACATACTNPIDVVKTHAQATSQKSANLLRVSERLIERRGVRALAQGLGPALTRAVVYGGARLGGYEPVLRAIGPRMEGGEWDASRPRVWTALAAGATSGAMASAALNPTELIKTRMQREGGTLREHLERVVREGGMKTLWRGSALSVARSATLTATQVATYGEAKRRVVESGIAKEGVGLHFAVAMVTGLVTTATTNPVDMVKTRVYVADGSREKPSVARVVSVVLREHGPLGFWRGFGANWLRLGPQTVVTFVVAEFLRDKLGLGAIAVTLMRDPHVVLGVDADADAEVVKRAFRAKAMTLHPDVAGASACEDKFKELRTAYDVMLKKLGSAPDASADAYGPGMRARMDAARAWRERAGLSSSEPMASARERSEQRNAPKARGAAFDDEAKKTLDELLEERRRAMRANTMSSGFVERAGGRGGMVSGRNRLVVFGAVGLAVAVVFARRVLHIQEEKRRASEAA</sequence>
<dbReference type="SUPFAM" id="SSF103506">
    <property type="entry name" value="Mitochondrial carrier"/>
    <property type="match status" value="1"/>
</dbReference>
<evidence type="ECO:0000256" key="6">
    <source>
        <dbReference type="ARBA" id="ARBA00022989"/>
    </source>
</evidence>
<accession>A0A1Y5HZ77</accession>
<organism evidence="13">
    <name type="scientific">Ostreococcus tauri</name>
    <name type="common">Marine green alga</name>
    <dbReference type="NCBI Taxonomy" id="70448"/>
    <lineage>
        <taxon>Eukaryota</taxon>
        <taxon>Viridiplantae</taxon>
        <taxon>Chlorophyta</taxon>
        <taxon>Mamiellophyceae</taxon>
        <taxon>Mamiellales</taxon>
        <taxon>Bathycoccaceae</taxon>
        <taxon>Ostreococcus</taxon>
    </lineage>
</organism>
<dbReference type="Gene3D" id="1.10.287.110">
    <property type="entry name" value="DnaJ domain"/>
    <property type="match status" value="1"/>
</dbReference>
<proteinExistence type="inferred from homology"/>
<protein>
    <submittedName>
        <fullName evidence="13">Mitochondrial substrate carrier family protein</fullName>
    </submittedName>
</protein>
<evidence type="ECO:0000256" key="3">
    <source>
        <dbReference type="ARBA" id="ARBA00022448"/>
    </source>
</evidence>
<comment type="subcellular location">
    <subcellularLocation>
        <location evidence="1">Membrane</location>
        <topology evidence="1">Multi-pass membrane protein</topology>
    </subcellularLocation>
</comment>
<dbReference type="Pfam" id="PF00153">
    <property type="entry name" value="Mito_carr"/>
    <property type="match status" value="3"/>
</dbReference>
<keyword evidence="7 8" id="KW-0472">Membrane</keyword>
<evidence type="ECO:0000256" key="7">
    <source>
        <dbReference type="ARBA" id="ARBA00023136"/>
    </source>
</evidence>
<dbReference type="CDD" id="cd06257">
    <property type="entry name" value="DnaJ"/>
    <property type="match status" value="1"/>
</dbReference>
<dbReference type="Pfam" id="PF00226">
    <property type="entry name" value="DnaJ"/>
    <property type="match status" value="1"/>
</dbReference>
<keyword evidence="6 11" id="KW-1133">Transmembrane helix</keyword>
<evidence type="ECO:0000256" key="9">
    <source>
        <dbReference type="RuleBase" id="RU000488"/>
    </source>
</evidence>
<gene>
    <name evidence="13" type="ORF">BE221DRAFT_156577</name>
</gene>
<dbReference type="InterPro" id="IPR036869">
    <property type="entry name" value="J_dom_sf"/>
</dbReference>
<dbReference type="InterPro" id="IPR018108">
    <property type="entry name" value="MCP_transmembrane"/>
</dbReference>
<evidence type="ECO:0000256" key="1">
    <source>
        <dbReference type="ARBA" id="ARBA00004141"/>
    </source>
</evidence>